<keyword evidence="2" id="KW-1185">Reference proteome</keyword>
<dbReference type="STRING" id="49186.SAMN05421647_102222"/>
<sequence>MALPRKLKNMNLFNDGLSYAGQVDEVTLPVLERKMEEWRGGGMDGSVKTDHGQEALSMDWTCGGLMEDVLRQYGITTHDGVQLRFAGAYQREDSSDVDAVEVVVRGRHSKIDMGSGKAGEGTEFKVTSELSYYKLTSNGEEVIEIDLINMVAIVDGEDRLAAQRKAIGL</sequence>
<evidence type="ECO:0000313" key="2">
    <source>
        <dbReference type="Proteomes" id="UP000186895"/>
    </source>
</evidence>
<dbReference type="Proteomes" id="UP000186895">
    <property type="component" value="Unassembled WGS sequence"/>
</dbReference>
<evidence type="ECO:0000313" key="1">
    <source>
        <dbReference type="EMBL" id="SIQ11025.1"/>
    </source>
</evidence>
<protein>
    <recommendedName>
        <fullName evidence="3">Phage major tail tube protein</fullName>
    </recommendedName>
</protein>
<dbReference type="NCBIfam" id="TIGR01611">
    <property type="entry name" value="tail_tube"/>
    <property type="match status" value="1"/>
</dbReference>
<evidence type="ECO:0008006" key="3">
    <source>
        <dbReference type="Google" id="ProtNLM"/>
    </source>
</evidence>
<dbReference type="AlphaFoldDB" id="A0A1N6Q398"/>
<dbReference type="Pfam" id="PF04985">
    <property type="entry name" value="Phage_tube"/>
    <property type="match status" value="1"/>
</dbReference>
<reference evidence="1 2" key="1">
    <citation type="submission" date="2017-01" db="EMBL/GenBank/DDBJ databases">
        <authorList>
            <person name="Mah S.A."/>
            <person name="Swanson W.J."/>
            <person name="Moy G.W."/>
            <person name="Vacquier V.D."/>
        </authorList>
    </citation>
    <scope>NUCLEOTIDE SEQUENCE [LARGE SCALE GENOMIC DNA]</scope>
    <source>
        <strain evidence="1 2">DSM 7027</strain>
    </source>
</reference>
<organism evidence="1 2">
    <name type="scientific">Marinobacterium stanieri</name>
    <dbReference type="NCBI Taxonomy" id="49186"/>
    <lineage>
        <taxon>Bacteria</taxon>
        <taxon>Pseudomonadati</taxon>
        <taxon>Pseudomonadota</taxon>
        <taxon>Gammaproteobacteria</taxon>
        <taxon>Oceanospirillales</taxon>
        <taxon>Oceanospirillaceae</taxon>
        <taxon>Marinobacterium</taxon>
    </lineage>
</organism>
<dbReference type="InterPro" id="IPR006498">
    <property type="entry name" value="Tail_tube"/>
</dbReference>
<proteinExistence type="predicted"/>
<name>A0A1N6Q398_9GAMM</name>
<accession>A0A1N6Q398</accession>
<gene>
    <name evidence="1" type="ORF">SAMN05421647_102222</name>
</gene>
<dbReference type="RefSeq" id="WP_076461600.1">
    <property type="nucleotide sequence ID" value="NZ_FTMN01000002.1"/>
</dbReference>
<dbReference type="EMBL" id="FTMN01000002">
    <property type="protein sequence ID" value="SIQ11025.1"/>
    <property type="molecule type" value="Genomic_DNA"/>
</dbReference>